<dbReference type="EMBL" id="MEXB01000012">
    <property type="protein sequence ID" value="OGC88116.1"/>
    <property type="molecule type" value="Genomic_DNA"/>
</dbReference>
<accession>A0A1F4Y2W4</accession>
<name>A0A1F4Y2W4_9BACT</name>
<reference evidence="1 2" key="1">
    <citation type="journal article" date="2016" name="Nat. Commun.">
        <title>Thousands of microbial genomes shed light on interconnected biogeochemical processes in an aquifer system.</title>
        <authorList>
            <person name="Anantharaman K."/>
            <person name="Brown C.T."/>
            <person name="Hug L.A."/>
            <person name="Sharon I."/>
            <person name="Castelle C.J."/>
            <person name="Probst A.J."/>
            <person name="Thomas B.C."/>
            <person name="Singh A."/>
            <person name="Wilkins M.J."/>
            <person name="Karaoz U."/>
            <person name="Brodie E.L."/>
            <person name="Williams K.H."/>
            <person name="Hubbard S.S."/>
            <person name="Banfield J.F."/>
        </authorList>
    </citation>
    <scope>NUCLEOTIDE SEQUENCE [LARGE SCALE GENOMIC DNA]</scope>
</reference>
<dbReference type="AlphaFoldDB" id="A0A1F4Y2W4"/>
<dbReference type="STRING" id="1797247.A2419_01440"/>
<proteinExistence type="predicted"/>
<dbReference type="Proteomes" id="UP000176568">
    <property type="component" value="Unassembled WGS sequence"/>
</dbReference>
<protein>
    <submittedName>
        <fullName evidence="1">Uncharacterized protein</fullName>
    </submittedName>
</protein>
<organism evidence="1 2">
    <name type="scientific">Candidatus Adlerbacteria bacterium RIFOXYC1_FULL_48_26</name>
    <dbReference type="NCBI Taxonomy" id="1797247"/>
    <lineage>
        <taxon>Bacteria</taxon>
        <taxon>Candidatus Adleribacteriota</taxon>
    </lineage>
</organism>
<comment type="caution">
    <text evidence="1">The sequence shown here is derived from an EMBL/GenBank/DDBJ whole genome shotgun (WGS) entry which is preliminary data.</text>
</comment>
<evidence type="ECO:0000313" key="1">
    <source>
        <dbReference type="EMBL" id="OGC88116.1"/>
    </source>
</evidence>
<sequence length="90" mass="9570">MGVIILAAFIILAFLFYSWSNPSSAVTNTNSEGSQMGQALLITLAGLNTIRLDGEIFTDPVFVSLTDFGVIIPPQPAGRRNPFLPTGTAN</sequence>
<gene>
    <name evidence="1" type="ORF">A2419_01440</name>
</gene>
<evidence type="ECO:0000313" key="2">
    <source>
        <dbReference type="Proteomes" id="UP000176568"/>
    </source>
</evidence>